<dbReference type="EC" id="2.7.7.8" evidence="2"/>
<dbReference type="InterPro" id="IPR027408">
    <property type="entry name" value="PNPase/RNase_PH_dom_sf"/>
</dbReference>
<dbReference type="SUPFAM" id="SSF54791">
    <property type="entry name" value="Eukaryotic type KH-domain (KH-domain type I)"/>
    <property type="match status" value="1"/>
</dbReference>
<evidence type="ECO:0000259" key="9">
    <source>
        <dbReference type="PROSITE" id="PS50126"/>
    </source>
</evidence>
<feature type="domain" description="S1 motif" evidence="9">
    <location>
        <begin position="630"/>
        <end position="701"/>
    </location>
</feature>
<protein>
    <recommendedName>
        <fullName evidence="2">polyribonucleotide nucleotidyltransferase</fullName>
        <ecNumber evidence="2">2.7.7.8</ecNumber>
    </recommendedName>
    <alternativeName>
        <fullName evidence="7">Polynucleotide phosphorylase 1</fullName>
    </alternativeName>
</protein>
<keyword evidence="6 8" id="KW-0694">RNA-binding</keyword>
<dbReference type="AlphaFoldDB" id="A0A803T920"/>
<dbReference type="InterPro" id="IPR020568">
    <property type="entry name" value="Ribosomal_Su5_D2-typ_SF"/>
</dbReference>
<dbReference type="CDD" id="cd11364">
    <property type="entry name" value="RNase_PH_PNPase_2"/>
    <property type="match status" value="1"/>
</dbReference>
<dbReference type="NCBIfam" id="NF008805">
    <property type="entry name" value="PRK11824.1"/>
    <property type="match status" value="1"/>
</dbReference>
<name>A0A803T920_ANOCA</name>
<dbReference type="Pfam" id="PF00013">
    <property type="entry name" value="KH_1"/>
    <property type="match status" value="1"/>
</dbReference>
<dbReference type="InterPro" id="IPR012162">
    <property type="entry name" value="PNPase"/>
</dbReference>
<dbReference type="InterPro" id="IPR001247">
    <property type="entry name" value="ExoRNase_PH_dom1"/>
</dbReference>
<sequence length="735" mass="80091">CLKKQLWFRAGGYSRTLDKKLEISSGKLARFADGSAVVQLGDTSVMVTAVSKTKPSPSQFMPLVVDYRQKAAAAGRIPTNYLRRELGSTDKEILTSRKTMSLPSFFLTLFFFPHQILCNLLAVDGVNDPEVLAINGASAALTLSDIPWNGPIGAVRVGLIDGEVVVNPTRKEMSSSTLDLIVSSAPRSQVVMLEAAAENVLQQDFCHAIKVGVKHGQQIIQGIQQLAKEQGVPKRTVQKLFTAPEETVECAKLASEKITAVFSDFTHDKVTYVSCLCLFLEKFPDSEPYEIMEAFNVVSKDIFRNLILNEYRRCDGRDLTSLRNISCEVDMFKTLHGSALFQRGQTQVLCTVTFDSLESSVKSDLITTAISSALFLLQFPPYATNEIGKISSMNRRELGHGALAEKALKPVIPNEFPFTIRVTSEVLESNGSSSMASACGGSLALMDAGVPISSAVAGVAVGLVTSPNSEKNGDIENYRLLTDILGIEDYNGDMDFKMAGTNKGITALQADIKLPGIPLKIVMEAIQQATVAKREILQIMNKTIGKPRASRKENGPLVETVQVPLSKRARFVGPGGYNLKKLQAETGVTVSQVDEETFSIFAPTPAAMHEAQEFITEVCKDDQDYQLEFGAIYTATITELRDIGVMVKLYPNMTPVLLHNSQLDQRKIKHPSALGLEVGQEIQVKYFGRDPTDGRMRLSRKVLQSPASSVVKTLSDKNNIVMGGSVPESATTTSS</sequence>
<dbReference type="PROSITE" id="PS50126">
    <property type="entry name" value="S1"/>
    <property type="match status" value="1"/>
</dbReference>
<dbReference type="PANTHER" id="PTHR11252:SF0">
    <property type="entry name" value="POLYRIBONUCLEOTIDE NUCLEOTIDYLTRANSFERASE 1, MITOCHONDRIAL"/>
    <property type="match status" value="1"/>
</dbReference>
<evidence type="ECO:0000256" key="7">
    <source>
        <dbReference type="ARBA" id="ARBA00031451"/>
    </source>
</evidence>
<dbReference type="FunFam" id="3.30.230.70:FF:000008">
    <property type="entry name" value="polyribonucleotide nucleotidyltransferase 1, mitochondrial"/>
    <property type="match status" value="1"/>
</dbReference>
<dbReference type="FunFam" id="3.30.1370.10:FF:000044">
    <property type="entry name" value="Polyribonucleotide nucleotidyltransferase 1, mitochondrial"/>
    <property type="match status" value="1"/>
</dbReference>
<dbReference type="Gene3D" id="3.30.1370.10">
    <property type="entry name" value="K Homology domain, type 1"/>
    <property type="match status" value="1"/>
</dbReference>
<evidence type="ECO:0000256" key="6">
    <source>
        <dbReference type="ARBA" id="ARBA00022884"/>
    </source>
</evidence>
<proteinExistence type="inferred from homology"/>
<dbReference type="InterPro" id="IPR036612">
    <property type="entry name" value="KH_dom_type_1_sf"/>
</dbReference>
<dbReference type="Ensembl" id="ENSACAT00000049362.1">
    <property type="protein sequence ID" value="ENSACAP00000031710.1"/>
    <property type="gene ID" value="ENSACAG00000003692.4"/>
</dbReference>
<keyword evidence="3" id="KW-0963">Cytoplasm</keyword>
<dbReference type="Pfam" id="PF00575">
    <property type="entry name" value="S1"/>
    <property type="match status" value="1"/>
</dbReference>
<evidence type="ECO:0000256" key="3">
    <source>
        <dbReference type="ARBA" id="ARBA00022490"/>
    </source>
</evidence>
<dbReference type="SUPFAM" id="SSF55666">
    <property type="entry name" value="Ribonuclease PH domain 2-like"/>
    <property type="match status" value="2"/>
</dbReference>
<dbReference type="InterPro" id="IPR004087">
    <property type="entry name" value="KH_dom"/>
</dbReference>
<comment type="similarity">
    <text evidence="1">Belongs to the polyribonucleotide nucleotidyltransferase family.</text>
</comment>
<dbReference type="SMART" id="SM00316">
    <property type="entry name" value="S1"/>
    <property type="match status" value="1"/>
</dbReference>
<dbReference type="CDD" id="cd09033">
    <property type="entry name" value="KH-I_PNPT1"/>
    <property type="match status" value="1"/>
</dbReference>
<dbReference type="SUPFAM" id="SSF54211">
    <property type="entry name" value="Ribosomal protein S5 domain 2-like"/>
    <property type="match status" value="2"/>
</dbReference>
<gene>
    <name evidence="10" type="primary">PNPT1</name>
</gene>
<evidence type="ECO:0000313" key="10">
    <source>
        <dbReference type="Ensembl" id="ENSACAP00000031710.1"/>
    </source>
</evidence>
<dbReference type="NCBIfam" id="TIGR03591">
    <property type="entry name" value="polynuc_phos"/>
    <property type="match status" value="1"/>
</dbReference>
<dbReference type="Proteomes" id="UP000001646">
    <property type="component" value="Chromosome 1"/>
</dbReference>
<dbReference type="PANTHER" id="PTHR11252">
    <property type="entry name" value="POLYRIBONUCLEOTIDE NUCLEOTIDYLTRANSFERASE"/>
    <property type="match status" value="1"/>
</dbReference>
<dbReference type="GeneTree" id="ENSGT00390000014001"/>
<evidence type="ECO:0000256" key="8">
    <source>
        <dbReference type="PROSITE-ProRule" id="PRU00117"/>
    </source>
</evidence>
<dbReference type="Pfam" id="PF03725">
    <property type="entry name" value="RNase_PH_C"/>
    <property type="match status" value="1"/>
</dbReference>
<dbReference type="GO" id="GO:0003723">
    <property type="term" value="F:RNA binding"/>
    <property type="evidence" value="ECO:0007669"/>
    <property type="project" value="UniProtKB-UniRule"/>
</dbReference>
<evidence type="ECO:0000313" key="11">
    <source>
        <dbReference type="Proteomes" id="UP000001646"/>
    </source>
</evidence>
<evidence type="ECO:0000256" key="4">
    <source>
        <dbReference type="ARBA" id="ARBA00022679"/>
    </source>
</evidence>
<dbReference type="InterPro" id="IPR003029">
    <property type="entry name" value="S1_domain"/>
</dbReference>
<dbReference type="InterPro" id="IPR036345">
    <property type="entry name" value="ExoRNase_PH_dom2_sf"/>
</dbReference>
<dbReference type="Pfam" id="PF01138">
    <property type="entry name" value="RNase_PH"/>
    <property type="match status" value="2"/>
</dbReference>
<keyword evidence="11" id="KW-1185">Reference proteome</keyword>
<evidence type="ECO:0000256" key="1">
    <source>
        <dbReference type="ARBA" id="ARBA00007404"/>
    </source>
</evidence>
<reference evidence="10" key="2">
    <citation type="submission" date="2025-08" db="UniProtKB">
        <authorList>
            <consortium name="Ensembl"/>
        </authorList>
    </citation>
    <scope>IDENTIFICATION</scope>
</reference>
<keyword evidence="5" id="KW-0548">Nucleotidyltransferase</keyword>
<accession>A0A803T920</accession>
<dbReference type="InterPro" id="IPR012340">
    <property type="entry name" value="NA-bd_OB-fold"/>
</dbReference>
<keyword evidence="4" id="KW-0808">Transferase</keyword>
<evidence type="ECO:0000256" key="2">
    <source>
        <dbReference type="ARBA" id="ARBA00012416"/>
    </source>
</evidence>
<dbReference type="InterPro" id="IPR015847">
    <property type="entry name" value="ExoRNase_PH_dom2"/>
</dbReference>
<dbReference type="GO" id="GO:0006402">
    <property type="term" value="P:mRNA catabolic process"/>
    <property type="evidence" value="ECO:0007669"/>
    <property type="project" value="InterPro"/>
</dbReference>
<dbReference type="PIRSF" id="PIRSF005499">
    <property type="entry name" value="PNPase"/>
    <property type="match status" value="1"/>
</dbReference>
<dbReference type="FunFam" id="2.40.50.140:FF:000113">
    <property type="entry name" value="polyribonucleotide nucleotidyltransferase 1, mitochondrial"/>
    <property type="match status" value="1"/>
</dbReference>
<dbReference type="Gene3D" id="3.30.230.70">
    <property type="entry name" value="GHMP Kinase, N-terminal domain"/>
    <property type="match status" value="2"/>
</dbReference>
<dbReference type="SUPFAM" id="SSF50249">
    <property type="entry name" value="Nucleic acid-binding proteins"/>
    <property type="match status" value="1"/>
</dbReference>
<organism evidence="10 11">
    <name type="scientific">Anolis carolinensis</name>
    <name type="common">Green anole</name>
    <name type="synonym">American chameleon</name>
    <dbReference type="NCBI Taxonomy" id="28377"/>
    <lineage>
        <taxon>Eukaryota</taxon>
        <taxon>Metazoa</taxon>
        <taxon>Chordata</taxon>
        <taxon>Craniata</taxon>
        <taxon>Vertebrata</taxon>
        <taxon>Euteleostomi</taxon>
        <taxon>Lepidosauria</taxon>
        <taxon>Squamata</taxon>
        <taxon>Bifurcata</taxon>
        <taxon>Unidentata</taxon>
        <taxon>Episquamata</taxon>
        <taxon>Toxicofera</taxon>
        <taxon>Iguania</taxon>
        <taxon>Dactyloidae</taxon>
        <taxon>Anolis</taxon>
    </lineage>
</organism>
<dbReference type="Bgee" id="ENSACAG00000003692">
    <property type="expression patterns" value="Expressed in forelimb bud and 13 other cell types or tissues"/>
</dbReference>
<dbReference type="PROSITE" id="PS50084">
    <property type="entry name" value="KH_TYPE_1"/>
    <property type="match status" value="1"/>
</dbReference>
<dbReference type="FunFam" id="3.30.230.70:FF:000006">
    <property type="entry name" value="polyribonucleotide nucleotidyltransferase 1, mitochondrial"/>
    <property type="match status" value="1"/>
</dbReference>
<evidence type="ECO:0000256" key="5">
    <source>
        <dbReference type="ARBA" id="ARBA00022695"/>
    </source>
</evidence>
<dbReference type="SMART" id="SM00322">
    <property type="entry name" value="KH"/>
    <property type="match status" value="1"/>
</dbReference>
<reference evidence="10" key="3">
    <citation type="submission" date="2025-09" db="UniProtKB">
        <authorList>
            <consortium name="Ensembl"/>
        </authorList>
    </citation>
    <scope>IDENTIFICATION</scope>
</reference>
<dbReference type="InterPro" id="IPR004088">
    <property type="entry name" value="KH_dom_type_1"/>
</dbReference>
<dbReference type="Gene3D" id="2.40.50.140">
    <property type="entry name" value="Nucleic acid-binding proteins"/>
    <property type="match status" value="1"/>
</dbReference>
<reference evidence="10 11" key="1">
    <citation type="submission" date="2009-12" db="EMBL/GenBank/DDBJ databases">
        <title>The Genome Sequence of Anolis carolinensis (Green Anole Lizard).</title>
        <authorList>
            <consortium name="The Genome Sequencing Platform"/>
            <person name="Di Palma F."/>
            <person name="Alfoldi J."/>
            <person name="Heiman D."/>
            <person name="Young S."/>
            <person name="Grabherr M."/>
            <person name="Johnson J."/>
            <person name="Lander E.S."/>
            <person name="Lindblad-Toh K."/>
        </authorList>
    </citation>
    <scope>NUCLEOTIDE SEQUENCE [LARGE SCALE GENOMIC DNA]</scope>
    <source>
        <strain evidence="10 11">JBL SC #1</strain>
    </source>
</reference>
<dbReference type="GO" id="GO:0004654">
    <property type="term" value="F:polyribonucleotide nucleotidyltransferase activity"/>
    <property type="evidence" value="ECO:0007669"/>
    <property type="project" value="UniProtKB-EC"/>
</dbReference>